<dbReference type="EMBL" id="AKBN01000529">
    <property type="protein sequence ID" value="KFA02401.1"/>
    <property type="molecule type" value="Genomic_DNA"/>
</dbReference>
<gene>
    <name evidence="1" type="ORF">A11K_0109875</name>
</gene>
<protein>
    <submittedName>
        <fullName evidence="1">Uncharacterized protein</fullName>
    </submittedName>
</protein>
<sequence length="153" mass="16515">MRADAIGHARQPATGQRAYLPIGFDHANTIVVGVGDIHAPLRIHRHANRPIEAHLCRCAVAIPRHTIAGKRGHFALRRQLADGMVTGIGDVQIAGRIEHDSRRCIERCRHADAIGKAFAATGQRVHMAISTQAVDAVIVAAIGDVQRAVRIGR</sequence>
<organism evidence="1">
    <name type="scientific">Xanthomonas vasicola pv. vasculorum NCPPB 890</name>
    <dbReference type="NCBI Taxonomy" id="1184265"/>
    <lineage>
        <taxon>Bacteria</taxon>
        <taxon>Pseudomonadati</taxon>
        <taxon>Pseudomonadota</taxon>
        <taxon>Gammaproteobacteria</taxon>
        <taxon>Lysobacterales</taxon>
        <taxon>Lysobacteraceae</taxon>
        <taxon>Xanthomonas</taxon>
    </lineage>
</organism>
<comment type="caution">
    <text evidence="1">The sequence shown here is derived from an EMBL/GenBank/DDBJ whole genome shotgun (WGS) entry which is preliminary data.</text>
</comment>
<name>A0A836P324_XANVA</name>
<accession>A0A836P324</accession>
<reference evidence="1" key="1">
    <citation type="submission" date="2012-05" db="EMBL/GenBank/DDBJ databases">
        <authorList>
            <person name="Studholme D.J."/>
            <person name="Wasukira A."/>
            <person name="Grant M."/>
        </authorList>
    </citation>
    <scope>NUCLEOTIDE SEQUENCE [LARGE SCALE GENOMIC DNA]</scope>
    <source>
        <strain evidence="1">NCPPB 890</strain>
    </source>
</reference>
<evidence type="ECO:0000313" key="1">
    <source>
        <dbReference type="EMBL" id="KFA02401.1"/>
    </source>
</evidence>
<dbReference type="AlphaFoldDB" id="A0A836P324"/>
<proteinExistence type="predicted"/>